<feature type="domain" description="EamA" evidence="7">
    <location>
        <begin position="10"/>
        <end position="137"/>
    </location>
</feature>
<dbReference type="EMBL" id="FQTW01000003">
    <property type="protein sequence ID" value="SHE59250.1"/>
    <property type="molecule type" value="Genomic_DNA"/>
</dbReference>
<evidence type="ECO:0000256" key="1">
    <source>
        <dbReference type="ARBA" id="ARBA00004141"/>
    </source>
</evidence>
<gene>
    <name evidence="8" type="ORF">SAMN05444278_10368</name>
</gene>
<organism evidence="8 9">
    <name type="scientific">Psychroflexus salarius</name>
    <dbReference type="NCBI Taxonomy" id="1155689"/>
    <lineage>
        <taxon>Bacteria</taxon>
        <taxon>Pseudomonadati</taxon>
        <taxon>Bacteroidota</taxon>
        <taxon>Flavobacteriia</taxon>
        <taxon>Flavobacteriales</taxon>
        <taxon>Flavobacteriaceae</taxon>
        <taxon>Psychroflexus</taxon>
    </lineage>
</organism>
<feature type="transmembrane region" description="Helical" evidence="6">
    <location>
        <begin position="149"/>
        <end position="169"/>
    </location>
</feature>
<dbReference type="Proteomes" id="UP000184462">
    <property type="component" value="Unassembled WGS sequence"/>
</dbReference>
<evidence type="ECO:0000256" key="5">
    <source>
        <dbReference type="ARBA" id="ARBA00023136"/>
    </source>
</evidence>
<accession>A0A1M4URM1</accession>
<feature type="transmembrane region" description="Helical" evidence="6">
    <location>
        <begin position="176"/>
        <end position="197"/>
    </location>
</feature>
<feature type="transmembrane region" description="Helical" evidence="6">
    <location>
        <begin position="66"/>
        <end position="86"/>
    </location>
</feature>
<keyword evidence="9" id="KW-1185">Reference proteome</keyword>
<dbReference type="STRING" id="1155689.SAMN05444278_10368"/>
<keyword evidence="5 6" id="KW-0472">Membrane</keyword>
<dbReference type="InterPro" id="IPR037185">
    <property type="entry name" value="EmrE-like"/>
</dbReference>
<dbReference type="PANTHER" id="PTHR32322">
    <property type="entry name" value="INNER MEMBRANE TRANSPORTER"/>
    <property type="match status" value="1"/>
</dbReference>
<evidence type="ECO:0000313" key="9">
    <source>
        <dbReference type="Proteomes" id="UP000184462"/>
    </source>
</evidence>
<dbReference type="SUPFAM" id="SSF103481">
    <property type="entry name" value="Multidrug resistance efflux transporter EmrE"/>
    <property type="match status" value="2"/>
</dbReference>
<name>A0A1M4URM1_9FLAO</name>
<comment type="subcellular location">
    <subcellularLocation>
        <location evidence="1">Membrane</location>
        <topology evidence="1">Multi-pass membrane protein</topology>
    </subcellularLocation>
</comment>
<feature type="domain" description="EamA" evidence="7">
    <location>
        <begin position="151"/>
        <end position="288"/>
    </location>
</feature>
<feature type="transmembrane region" description="Helical" evidence="6">
    <location>
        <begin position="244"/>
        <end position="264"/>
    </location>
</feature>
<feature type="transmembrane region" description="Helical" evidence="6">
    <location>
        <begin position="7"/>
        <end position="25"/>
    </location>
</feature>
<keyword evidence="3 6" id="KW-0812">Transmembrane</keyword>
<evidence type="ECO:0000259" key="7">
    <source>
        <dbReference type="Pfam" id="PF00892"/>
    </source>
</evidence>
<evidence type="ECO:0000256" key="6">
    <source>
        <dbReference type="SAM" id="Phobius"/>
    </source>
</evidence>
<evidence type="ECO:0000256" key="2">
    <source>
        <dbReference type="ARBA" id="ARBA00007362"/>
    </source>
</evidence>
<evidence type="ECO:0000256" key="3">
    <source>
        <dbReference type="ARBA" id="ARBA00022692"/>
    </source>
</evidence>
<evidence type="ECO:0000256" key="4">
    <source>
        <dbReference type="ARBA" id="ARBA00022989"/>
    </source>
</evidence>
<dbReference type="RefSeq" id="WP_073192520.1">
    <property type="nucleotide sequence ID" value="NZ_FQTW01000003.1"/>
</dbReference>
<feature type="transmembrane region" description="Helical" evidence="6">
    <location>
        <begin position="270"/>
        <end position="287"/>
    </location>
</feature>
<comment type="similarity">
    <text evidence="2">Belongs to the EamA transporter family.</text>
</comment>
<reference evidence="8 9" key="1">
    <citation type="submission" date="2016-11" db="EMBL/GenBank/DDBJ databases">
        <authorList>
            <person name="Jaros S."/>
            <person name="Januszkiewicz K."/>
            <person name="Wedrychowicz H."/>
        </authorList>
    </citation>
    <scope>NUCLEOTIDE SEQUENCE [LARGE SCALE GENOMIC DNA]</scope>
    <source>
        <strain evidence="8 9">DSM 25661</strain>
    </source>
</reference>
<keyword evidence="4 6" id="KW-1133">Transmembrane helix</keyword>
<dbReference type="GO" id="GO:0016020">
    <property type="term" value="C:membrane"/>
    <property type="evidence" value="ECO:0007669"/>
    <property type="project" value="UniProtKB-SubCell"/>
</dbReference>
<dbReference type="InterPro" id="IPR000620">
    <property type="entry name" value="EamA_dom"/>
</dbReference>
<feature type="transmembrane region" description="Helical" evidence="6">
    <location>
        <begin position="92"/>
        <end position="116"/>
    </location>
</feature>
<feature type="transmembrane region" description="Helical" evidence="6">
    <location>
        <begin position="217"/>
        <end position="235"/>
    </location>
</feature>
<protein>
    <submittedName>
        <fullName evidence="8">Permease of the drug/metabolite transporter (DMT) superfamily</fullName>
    </submittedName>
</protein>
<feature type="transmembrane region" description="Helical" evidence="6">
    <location>
        <begin position="123"/>
        <end position="143"/>
    </location>
</feature>
<dbReference type="OrthoDB" id="1117213at2"/>
<dbReference type="Pfam" id="PF00892">
    <property type="entry name" value="EamA"/>
    <property type="match status" value="2"/>
</dbReference>
<feature type="transmembrane region" description="Helical" evidence="6">
    <location>
        <begin position="37"/>
        <end position="54"/>
    </location>
</feature>
<evidence type="ECO:0000313" key="8">
    <source>
        <dbReference type="EMBL" id="SHE59250.1"/>
    </source>
</evidence>
<proteinExistence type="inferred from homology"/>
<dbReference type="PANTHER" id="PTHR32322:SF2">
    <property type="entry name" value="EAMA DOMAIN-CONTAINING PROTEIN"/>
    <property type="match status" value="1"/>
</dbReference>
<dbReference type="AlphaFoldDB" id="A0A1M4URM1"/>
<sequence length="296" mass="32303">MPNHYLKWVYLIALSLLWGSSFILIKKGLEGLTPIQLGAVRVLITGLFLSAIGFKKVKQIKQKQWLWIAISGFIGTLFPSILFAYAETEIDSAIASILNSTVPLLALIVGITFFGAMFNKQQFWGVLVGLLGSALLIFAGASLNPGQNYWYALLPVIASLMYAFNANIIKSYLQDISALGIATGSFIVLIPFAFGLLLATNFFDADNLSNAVVQESLYYVLVLALLGTALAKIIFNRLIQLSNPVFSTSVTYLIPVVALFWGVIDGESFNSYQLGAGGVILLGVYLSNRKRKLKKS</sequence>
<dbReference type="InterPro" id="IPR050638">
    <property type="entry name" value="AA-Vitamin_Transporters"/>
</dbReference>